<dbReference type="Gene3D" id="3.40.50.300">
    <property type="entry name" value="P-loop containing nucleotide triphosphate hydrolases"/>
    <property type="match status" value="1"/>
</dbReference>
<dbReference type="HAMAP" id="MF_00365">
    <property type="entry name" value="RecF"/>
    <property type="match status" value="1"/>
</dbReference>
<dbReference type="Proteomes" id="UP000189545">
    <property type="component" value="Chromosome"/>
</dbReference>
<dbReference type="EMBL" id="CP014782">
    <property type="protein sequence ID" value="AQS35261.1"/>
    <property type="molecule type" value="Genomic_DNA"/>
</dbReference>
<dbReference type="GO" id="GO:0005737">
    <property type="term" value="C:cytoplasm"/>
    <property type="evidence" value="ECO:0007669"/>
    <property type="project" value="UniProtKB-SubCell"/>
</dbReference>
<keyword evidence="8 9" id="KW-0238">DNA-binding</keyword>
<dbReference type="KEGG" id="spsw:Sps_00036"/>
<evidence type="ECO:0000256" key="2">
    <source>
        <dbReference type="ARBA" id="ARBA00008016"/>
    </source>
</evidence>
<dbReference type="GO" id="GO:0006260">
    <property type="term" value="P:DNA replication"/>
    <property type="evidence" value="ECO:0007669"/>
    <property type="project" value="UniProtKB-UniRule"/>
</dbReference>
<evidence type="ECO:0000256" key="9">
    <source>
        <dbReference type="HAMAP-Rule" id="MF_00365"/>
    </source>
</evidence>
<evidence type="ECO:0000256" key="8">
    <source>
        <dbReference type="ARBA" id="ARBA00023125"/>
    </source>
</evidence>
<dbReference type="SUPFAM" id="SSF52540">
    <property type="entry name" value="P-loop containing nucleoside triphosphate hydrolases"/>
    <property type="match status" value="1"/>
</dbReference>
<evidence type="ECO:0000256" key="6">
    <source>
        <dbReference type="ARBA" id="ARBA00022741"/>
    </source>
</evidence>
<dbReference type="GO" id="GO:0000731">
    <property type="term" value="P:DNA synthesis involved in DNA repair"/>
    <property type="evidence" value="ECO:0007669"/>
    <property type="project" value="TreeGrafter"/>
</dbReference>
<feature type="binding site" evidence="9">
    <location>
        <begin position="30"/>
        <end position="37"/>
    </location>
    <ligand>
        <name>ATP</name>
        <dbReference type="ChEBI" id="CHEBI:30616"/>
    </ligand>
</feature>
<dbReference type="InterPro" id="IPR018078">
    <property type="entry name" value="DNA-binding_RecF_CS"/>
</dbReference>
<gene>
    <name evidence="9" type="primary">recF</name>
    <name evidence="12" type="ORF">Sps_00036</name>
</gene>
<comment type="function">
    <text evidence="9 10">The RecF protein is involved in DNA metabolism; it is required for DNA replication and normal SOS inducibility. RecF binds preferentially to single-stranded, linear DNA. It also seems to bind ATP.</text>
</comment>
<name>A0A1S6HIB0_9GAMM</name>
<accession>A0A1S6HIB0</accession>
<dbReference type="GO" id="GO:0003697">
    <property type="term" value="F:single-stranded DNA binding"/>
    <property type="evidence" value="ECO:0007669"/>
    <property type="project" value="UniProtKB-UniRule"/>
</dbReference>
<comment type="subcellular location">
    <subcellularLocation>
        <location evidence="1 9 10">Cytoplasm</location>
    </subcellularLocation>
</comment>
<proteinExistence type="inferred from homology"/>
<dbReference type="InterPro" id="IPR003395">
    <property type="entry name" value="RecF/RecN/SMC_N"/>
</dbReference>
<dbReference type="GO" id="GO:0009432">
    <property type="term" value="P:SOS response"/>
    <property type="evidence" value="ECO:0007669"/>
    <property type="project" value="UniProtKB-UniRule"/>
</dbReference>
<keyword evidence="13" id="KW-1185">Reference proteome</keyword>
<keyword evidence="7 9" id="KW-0067">ATP-binding</keyword>
<dbReference type="STRING" id="225848.Sps_00036"/>
<evidence type="ECO:0000256" key="1">
    <source>
        <dbReference type="ARBA" id="ARBA00004496"/>
    </source>
</evidence>
<sequence length="365" mass="41259">MSLTRLHIETFRNIASAQLLPAEGINLIYGQNGSGKTSILEAIYFLGMGRSFRSHLSQRVIQHSDDKLTLFANLNVQDKESKIGLRRFRSGETEVKIDGDKVKRLSTLAESLPIQVITPESFALLFEGPKSRRQFIDWGAFHCDKSFHSAWVNVKRILKQRNQLLKNEASYAQIQYWDRELVRYSEVVTDIRTEYVNSLNEQLKGIIGEFLPLVDVKISFTRGWDSKTDYAQLLETQYSRDVSSGNTASGPHKADLRLRVGTLPVQDALSRGQLKLLVCALRIAQGKLLKQQIDKNSIYLVDDLPSELDAKHRQLLLQQLTDTGAQVFVTAIEPAAILDSLNTPPSKVFHVEQGRVTVIEQPTRE</sequence>
<evidence type="ECO:0000313" key="13">
    <source>
        <dbReference type="Proteomes" id="UP000189545"/>
    </source>
</evidence>
<dbReference type="InterPro" id="IPR027417">
    <property type="entry name" value="P-loop_NTPase"/>
</dbReference>
<evidence type="ECO:0000256" key="10">
    <source>
        <dbReference type="RuleBase" id="RU000578"/>
    </source>
</evidence>
<dbReference type="PROSITE" id="PS00617">
    <property type="entry name" value="RECF_1"/>
    <property type="match status" value="1"/>
</dbReference>
<dbReference type="InterPro" id="IPR001238">
    <property type="entry name" value="DNA-binding_RecF"/>
</dbReference>
<comment type="similarity">
    <text evidence="2 9 10">Belongs to the RecF family.</text>
</comment>
<dbReference type="GO" id="GO:0006302">
    <property type="term" value="P:double-strand break repair"/>
    <property type="evidence" value="ECO:0007669"/>
    <property type="project" value="TreeGrafter"/>
</dbReference>
<dbReference type="InterPro" id="IPR042174">
    <property type="entry name" value="RecF_2"/>
</dbReference>
<protein>
    <recommendedName>
        <fullName evidence="3 9">DNA replication and repair protein RecF</fullName>
    </recommendedName>
</protein>
<evidence type="ECO:0000256" key="5">
    <source>
        <dbReference type="ARBA" id="ARBA00022705"/>
    </source>
</evidence>
<keyword evidence="5 9" id="KW-0235">DNA replication</keyword>
<dbReference type="Gene3D" id="1.20.1050.90">
    <property type="entry name" value="RecF/RecN/SMC, N-terminal domain"/>
    <property type="match status" value="1"/>
</dbReference>
<dbReference type="OrthoDB" id="9803889at2"/>
<evidence type="ECO:0000256" key="4">
    <source>
        <dbReference type="ARBA" id="ARBA00022490"/>
    </source>
</evidence>
<dbReference type="RefSeq" id="WP_077750631.1">
    <property type="nucleotide sequence ID" value="NZ_CP014782.1"/>
</dbReference>
<dbReference type="AlphaFoldDB" id="A0A1S6HIB0"/>
<feature type="domain" description="RecF/RecN/SMC N-terminal" evidence="11">
    <location>
        <begin position="3"/>
        <end position="354"/>
    </location>
</feature>
<keyword evidence="9 10" id="KW-0234">DNA repair</keyword>
<organism evidence="12 13">
    <name type="scientific">Shewanella psychrophila</name>
    <dbReference type="NCBI Taxonomy" id="225848"/>
    <lineage>
        <taxon>Bacteria</taxon>
        <taxon>Pseudomonadati</taxon>
        <taxon>Pseudomonadota</taxon>
        <taxon>Gammaproteobacteria</taxon>
        <taxon>Alteromonadales</taxon>
        <taxon>Shewanellaceae</taxon>
        <taxon>Shewanella</taxon>
    </lineage>
</organism>
<dbReference type="PROSITE" id="PS00618">
    <property type="entry name" value="RECF_2"/>
    <property type="match status" value="1"/>
</dbReference>
<evidence type="ECO:0000256" key="7">
    <source>
        <dbReference type="ARBA" id="ARBA00022840"/>
    </source>
</evidence>
<dbReference type="Pfam" id="PF02463">
    <property type="entry name" value="SMC_N"/>
    <property type="match status" value="1"/>
</dbReference>
<evidence type="ECO:0000313" key="12">
    <source>
        <dbReference type="EMBL" id="AQS35261.1"/>
    </source>
</evidence>
<dbReference type="PANTHER" id="PTHR32182">
    <property type="entry name" value="DNA REPLICATION AND REPAIR PROTEIN RECF"/>
    <property type="match status" value="1"/>
</dbReference>
<keyword evidence="9 10" id="KW-0742">SOS response</keyword>
<keyword evidence="9 10" id="KW-0227">DNA damage</keyword>
<evidence type="ECO:0000256" key="3">
    <source>
        <dbReference type="ARBA" id="ARBA00020170"/>
    </source>
</evidence>
<keyword evidence="6 9" id="KW-0547">Nucleotide-binding</keyword>
<keyword evidence="4 9" id="KW-0963">Cytoplasm</keyword>
<dbReference type="NCBIfam" id="TIGR00611">
    <property type="entry name" value="recf"/>
    <property type="match status" value="1"/>
</dbReference>
<evidence type="ECO:0000259" key="11">
    <source>
        <dbReference type="Pfam" id="PF02463"/>
    </source>
</evidence>
<dbReference type="GO" id="GO:0005524">
    <property type="term" value="F:ATP binding"/>
    <property type="evidence" value="ECO:0007669"/>
    <property type="project" value="UniProtKB-UniRule"/>
</dbReference>
<dbReference type="PANTHER" id="PTHR32182:SF0">
    <property type="entry name" value="DNA REPLICATION AND REPAIR PROTEIN RECF"/>
    <property type="match status" value="1"/>
</dbReference>
<reference evidence="12 13" key="1">
    <citation type="submission" date="2016-03" db="EMBL/GenBank/DDBJ databases">
        <title>Complete genome sequence of Shewanella psychrophila WP2, a deep sea bacterium isolated from west Pacific sediment.</title>
        <authorList>
            <person name="Xu G."/>
            <person name="Jian H."/>
        </authorList>
    </citation>
    <scope>NUCLEOTIDE SEQUENCE [LARGE SCALE GENOMIC DNA]</scope>
    <source>
        <strain evidence="12 13">WP2</strain>
    </source>
</reference>